<evidence type="ECO:0000313" key="2">
    <source>
        <dbReference type="EMBL" id="KAK8931084.1"/>
    </source>
</evidence>
<gene>
    <name evidence="2" type="ORF">KSP39_PZI016513</name>
</gene>
<dbReference type="Pfam" id="PF05678">
    <property type="entry name" value="VQ"/>
    <property type="match status" value="1"/>
</dbReference>
<dbReference type="InterPro" id="IPR039608">
    <property type="entry name" value="VQ_1/10"/>
</dbReference>
<dbReference type="EMBL" id="JBBWWQ010000014">
    <property type="protein sequence ID" value="KAK8931084.1"/>
    <property type="molecule type" value="Genomic_DNA"/>
</dbReference>
<dbReference type="Proteomes" id="UP001418222">
    <property type="component" value="Unassembled WGS sequence"/>
</dbReference>
<accession>A0AAP0B7N8</accession>
<organism evidence="2 3">
    <name type="scientific">Platanthera zijinensis</name>
    <dbReference type="NCBI Taxonomy" id="2320716"/>
    <lineage>
        <taxon>Eukaryota</taxon>
        <taxon>Viridiplantae</taxon>
        <taxon>Streptophyta</taxon>
        <taxon>Embryophyta</taxon>
        <taxon>Tracheophyta</taxon>
        <taxon>Spermatophyta</taxon>
        <taxon>Magnoliopsida</taxon>
        <taxon>Liliopsida</taxon>
        <taxon>Asparagales</taxon>
        <taxon>Orchidaceae</taxon>
        <taxon>Orchidoideae</taxon>
        <taxon>Orchideae</taxon>
        <taxon>Orchidinae</taxon>
        <taxon>Platanthera</taxon>
    </lineage>
</organism>
<reference evidence="2 3" key="1">
    <citation type="journal article" date="2022" name="Nat. Plants">
        <title>Genomes of leafy and leafless Platanthera orchids illuminate the evolution of mycoheterotrophy.</title>
        <authorList>
            <person name="Li M.H."/>
            <person name="Liu K.W."/>
            <person name="Li Z."/>
            <person name="Lu H.C."/>
            <person name="Ye Q.L."/>
            <person name="Zhang D."/>
            <person name="Wang J.Y."/>
            <person name="Li Y.F."/>
            <person name="Zhong Z.M."/>
            <person name="Liu X."/>
            <person name="Yu X."/>
            <person name="Liu D.K."/>
            <person name="Tu X.D."/>
            <person name="Liu B."/>
            <person name="Hao Y."/>
            <person name="Liao X.Y."/>
            <person name="Jiang Y.T."/>
            <person name="Sun W.H."/>
            <person name="Chen J."/>
            <person name="Chen Y.Q."/>
            <person name="Ai Y."/>
            <person name="Zhai J.W."/>
            <person name="Wu S.S."/>
            <person name="Zhou Z."/>
            <person name="Hsiao Y.Y."/>
            <person name="Wu W.L."/>
            <person name="Chen Y.Y."/>
            <person name="Lin Y.F."/>
            <person name="Hsu J.L."/>
            <person name="Li C.Y."/>
            <person name="Wang Z.W."/>
            <person name="Zhao X."/>
            <person name="Zhong W.Y."/>
            <person name="Ma X.K."/>
            <person name="Ma L."/>
            <person name="Huang J."/>
            <person name="Chen G.Z."/>
            <person name="Huang M.Z."/>
            <person name="Huang L."/>
            <person name="Peng D.H."/>
            <person name="Luo Y.B."/>
            <person name="Zou S.Q."/>
            <person name="Chen S.P."/>
            <person name="Lan S."/>
            <person name="Tsai W.C."/>
            <person name="Van de Peer Y."/>
            <person name="Liu Z.J."/>
        </authorList>
    </citation>
    <scope>NUCLEOTIDE SEQUENCE [LARGE SCALE GENOMIC DNA]</scope>
    <source>
        <strain evidence="2">Lor287</strain>
    </source>
</reference>
<dbReference type="PANTHER" id="PTHR34777">
    <property type="entry name" value="VQ MOTIF-CONTAINING PROTEIN 10"/>
    <property type="match status" value="1"/>
</dbReference>
<proteinExistence type="predicted"/>
<dbReference type="PANTHER" id="PTHR34777:SF1">
    <property type="entry name" value="VQ MOTIF-CONTAINING PROTEIN 10"/>
    <property type="match status" value="1"/>
</dbReference>
<keyword evidence="3" id="KW-1185">Reference proteome</keyword>
<evidence type="ECO:0000313" key="3">
    <source>
        <dbReference type="Proteomes" id="UP001418222"/>
    </source>
</evidence>
<name>A0AAP0B7N8_9ASPA</name>
<dbReference type="InterPro" id="IPR008889">
    <property type="entry name" value="VQ"/>
</dbReference>
<protein>
    <recommendedName>
        <fullName evidence="1">VQ domain-containing protein</fullName>
    </recommendedName>
</protein>
<feature type="domain" description="VQ" evidence="1">
    <location>
        <begin position="54"/>
        <end position="78"/>
    </location>
</feature>
<evidence type="ECO:0000259" key="1">
    <source>
        <dbReference type="Pfam" id="PF05678"/>
    </source>
</evidence>
<dbReference type="AlphaFoldDB" id="A0AAP0B7N8"/>
<sequence>MIMLIHLQVLLFKLEEQTLKDFLSHAGHFDQHHILMTIWFRVPFFGKLKVKVIVTRFVQTDEAQFKHVVQSLTGKDSAACEGGRVAVSGGGARKNEFVNGVARRSEAVATGGVVAEEEASAFGAEGSPTMDELFELLGY</sequence>
<comment type="caution">
    <text evidence="2">The sequence shown here is derived from an EMBL/GenBank/DDBJ whole genome shotgun (WGS) entry which is preliminary data.</text>
</comment>